<dbReference type="PANTHER" id="PTHR12214:SF0">
    <property type="entry name" value="LD29489P"/>
    <property type="match status" value="1"/>
</dbReference>
<dbReference type="Pfam" id="PF15458">
    <property type="entry name" value="NTR2"/>
    <property type="match status" value="1"/>
</dbReference>
<evidence type="ECO:0000313" key="5">
    <source>
        <dbReference type="EMBL" id="KAF9525542.1"/>
    </source>
</evidence>
<accession>A0A9P6JLR0</accession>
<keyword evidence="6" id="KW-1185">Reference proteome</keyword>
<reference evidence="5" key="1">
    <citation type="submission" date="2020-11" db="EMBL/GenBank/DDBJ databases">
        <authorList>
            <consortium name="DOE Joint Genome Institute"/>
            <person name="Ahrendt S."/>
            <person name="Riley R."/>
            <person name="Andreopoulos W."/>
            <person name="Labutti K."/>
            <person name="Pangilinan J."/>
            <person name="Ruiz-Duenas F.J."/>
            <person name="Barrasa J.M."/>
            <person name="Sanchez-Garcia M."/>
            <person name="Camarero S."/>
            <person name="Miyauchi S."/>
            <person name="Serrano A."/>
            <person name="Linde D."/>
            <person name="Babiker R."/>
            <person name="Drula E."/>
            <person name="Ayuso-Fernandez I."/>
            <person name="Pacheco R."/>
            <person name="Padilla G."/>
            <person name="Ferreira P."/>
            <person name="Barriuso J."/>
            <person name="Kellner H."/>
            <person name="Castanera R."/>
            <person name="Alfaro M."/>
            <person name="Ramirez L."/>
            <person name="Pisabarro A.G."/>
            <person name="Kuo A."/>
            <person name="Tritt A."/>
            <person name="Lipzen A."/>
            <person name="He G."/>
            <person name="Yan M."/>
            <person name="Ng V."/>
            <person name="Cullen D."/>
            <person name="Martin F."/>
            <person name="Rosso M.-N."/>
            <person name="Henrissat B."/>
            <person name="Hibbett D."/>
            <person name="Martinez A.T."/>
            <person name="Grigoriev I.V."/>
        </authorList>
    </citation>
    <scope>NUCLEOTIDE SEQUENCE</scope>
    <source>
        <strain evidence="5">CBS 506.95</strain>
    </source>
</reference>
<gene>
    <name evidence="5" type="ORF">CPB83DRAFT_771865</name>
</gene>
<feature type="region of interest" description="Disordered" evidence="4">
    <location>
        <begin position="201"/>
        <end position="294"/>
    </location>
</feature>
<feature type="compositionally biased region" description="Polar residues" evidence="4">
    <location>
        <begin position="33"/>
        <end position="47"/>
    </location>
</feature>
<feature type="region of interest" description="Disordered" evidence="4">
    <location>
        <begin position="1"/>
        <end position="146"/>
    </location>
</feature>
<feature type="compositionally biased region" description="Basic and acidic residues" evidence="4">
    <location>
        <begin position="201"/>
        <end position="218"/>
    </location>
</feature>
<feature type="coiled-coil region" evidence="3">
    <location>
        <begin position="343"/>
        <end position="374"/>
    </location>
</feature>
<comment type="subcellular location">
    <subcellularLocation>
        <location evidence="1">Nucleus</location>
    </subcellularLocation>
</comment>
<dbReference type="GO" id="GO:0071008">
    <property type="term" value="C:U2-type post-mRNA release spliceosomal complex"/>
    <property type="evidence" value="ECO:0007669"/>
    <property type="project" value="InterPro"/>
</dbReference>
<feature type="compositionally biased region" description="Polar residues" evidence="4">
    <location>
        <begin position="100"/>
        <end position="113"/>
    </location>
</feature>
<feature type="compositionally biased region" description="Acidic residues" evidence="4">
    <location>
        <begin position="219"/>
        <end position="231"/>
    </location>
</feature>
<feature type="compositionally biased region" description="Basic residues" evidence="4">
    <location>
        <begin position="9"/>
        <end position="23"/>
    </location>
</feature>
<dbReference type="GO" id="GO:0003677">
    <property type="term" value="F:DNA binding"/>
    <property type="evidence" value="ECO:0007669"/>
    <property type="project" value="InterPro"/>
</dbReference>
<feature type="region of interest" description="Disordered" evidence="4">
    <location>
        <begin position="461"/>
        <end position="499"/>
    </location>
</feature>
<comment type="caution">
    <text evidence="5">The sequence shown here is derived from an EMBL/GenBank/DDBJ whole genome shotgun (WGS) entry which is preliminary data.</text>
</comment>
<evidence type="ECO:0000256" key="1">
    <source>
        <dbReference type="ARBA" id="ARBA00004123"/>
    </source>
</evidence>
<dbReference type="AlphaFoldDB" id="A0A9P6JLR0"/>
<dbReference type="PANTHER" id="PTHR12214">
    <property type="entry name" value="GC-RICH SEQUENCE DNA-BINDING FACTOR"/>
    <property type="match status" value="1"/>
</dbReference>
<evidence type="ECO:0000256" key="2">
    <source>
        <dbReference type="ARBA" id="ARBA00023242"/>
    </source>
</evidence>
<proteinExistence type="predicted"/>
<feature type="region of interest" description="Disordered" evidence="4">
    <location>
        <begin position="420"/>
        <end position="445"/>
    </location>
</feature>
<organism evidence="5 6">
    <name type="scientific">Crepidotus variabilis</name>
    <dbReference type="NCBI Taxonomy" id="179855"/>
    <lineage>
        <taxon>Eukaryota</taxon>
        <taxon>Fungi</taxon>
        <taxon>Dikarya</taxon>
        <taxon>Basidiomycota</taxon>
        <taxon>Agaricomycotina</taxon>
        <taxon>Agaricomycetes</taxon>
        <taxon>Agaricomycetidae</taxon>
        <taxon>Agaricales</taxon>
        <taxon>Agaricineae</taxon>
        <taxon>Crepidotaceae</taxon>
        <taxon>Crepidotus</taxon>
    </lineage>
</organism>
<evidence type="ECO:0000313" key="6">
    <source>
        <dbReference type="Proteomes" id="UP000807306"/>
    </source>
</evidence>
<evidence type="ECO:0000256" key="4">
    <source>
        <dbReference type="SAM" id="MobiDB-lite"/>
    </source>
</evidence>
<feature type="compositionally biased region" description="Acidic residues" evidence="4">
    <location>
        <begin position="263"/>
        <end position="277"/>
    </location>
</feature>
<dbReference type="InterPro" id="IPR028211">
    <property type="entry name" value="Ntr2"/>
</dbReference>
<name>A0A9P6JLR0_9AGAR</name>
<sequence length="783" mass="87903">MDNALPVIFKRKTATGKPTKRGREKSPDAVISSGENSVETVQESPSTLAVKLKKKIQKSRTKSRLSFGGDEEEEGDGEVFKVKKSSLSRKAALGTHPASLPTSLEQATISSDSPKYDAAYLEELKASTPTARPPKPSTSDSYDVDMSVDFGPVRLQDEDMDIDDLTVIPSESSVKVAKEKRERLRKSKASGEEDFISLSVTRREDVPVGPHPDSRLVREEDELGEGDDEYAEFTSAQERIALGKKSRKVEASKRRDEMKELIADAEEEDEETAEWEQEQLRRGGHRTPTSSSSGSKVKLVYKAAPSVFFLSLFPPATPVPTLSPAISRLSEQLAQLATSHAKNSAALNSLARERQEVEDREKEMREMVEKAEEKRAWFGGFKEWVESVAAFLDEKYPLLEELEKEHLSLLKERAEVIRNRRSQDDDDDLSTFFGPLPNLPSSKPDEIDEYGRVLLKPDPAQQRKERRLARTARQQIRSARQTKVLGQEEEGYSTDSSLAPVDSKAYSEATRELSGKIKEVLSDVRAEEFRDPGKGRWGVWREKYSDSYVGAWGGLGVVSVWEFWVRLESVGWDCIQDERSLHSFKWYNGLYEYCRPGDHGTAIQDRELGPDGDLVASMITTALIPMLCKVLDNGALDVYSSKHIRRIIDLGEEIEASIEPGSVKFQLILKSVMDAFQSAITETEALLSKFKSTPHTLPGFNPESISTRKRFLARRLKLLKNLLRWRKYLGERFGMSVLIARLVEVCIIDVCQGGWEVGGEEIARQVAKLLPVDLLPFSLKQLI</sequence>
<keyword evidence="2" id="KW-0539">Nucleus</keyword>
<feature type="compositionally biased region" description="Basic and acidic residues" evidence="4">
    <location>
        <begin position="248"/>
        <end position="262"/>
    </location>
</feature>
<dbReference type="InterPro" id="IPR012890">
    <property type="entry name" value="GCFC2-like"/>
</dbReference>
<dbReference type="OrthoDB" id="429427at2759"/>
<dbReference type="Proteomes" id="UP000807306">
    <property type="component" value="Unassembled WGS sequence"/>
</dbReference>
<feature type="region of interest" description="Disordered" evidence="4">
    <location>
        <begin position="174"/>
        <end position="193"/>
    </location>
</feature>
<keyword evidence="3" id="KW-0175">Coiled coil</keyword>
<dbReference type="EMBL" id="MU157883">
    <property type="protein sequence ID" value="KAF9525542.1"/>
    <property type="molecule type" value="Genomic_DNA"/>
</dbReference>
<evidence type="ECO:0000256" key="3">
    <source>
        <dbReference type="SAM" id="Coils"/>
    </source>
</evidence>
<dbReference type="GO" id="GO:0000390">
    <property type="term" value="P:spliceosomal complex disassembly"/>
    <property type="evidence" value="ECO:0007669"/>
    <property type="project" value="InterPro"/>
</dbReference>
<feature type="compositionally biased region" description="Basic residues" evidence="4">
    <location>
        <begin position="51"/>
        <end position="63"/>
    </location>
</feature>
<feature type="compositionally biased region" description="Polar residues" evidence="4">
    <location>
        <begin position="472"/>
        <end position="481"/>
    </location>
</feature>
<protein>
    <submittedName>
        <fullName evidence="5">Nineteen complex-related protein 2-domain-containing protein</fullName>
    </submittedName>
</protein>